<accession>A0A4Q0MMC0</accession>
<dbReference type="RefSeq" id="WP_128776373.1">
    <property type="nucleotide sequence ID" value="NZ_RYFI01000003.1"/>
</dbReference>
<proteinExistence type="predicted"/>
<organism evidence="3 4">
    <name type="scientific">Hansschlegelia zhihuaiae</name>
    <dbReference type="NCBI Taxonomy" id="405005"/>
    <lineage>
        <taxon>Bacteria</taxon>
        <taxon>Pseudomonadati</taxon>
        <taxon>Pseudomonadota</taxon>
        <taxon>Alphaproteobacteria</taxon>
        <taxon>Hyphomicrobiales</taxon>
        <taxon>Methylopilaceae</taxon>
        <taxon>Hansschlegelia</taxon>
    </lineage>
</organism>
<feature type="compositionally biased region" description="Basic and acidic residues" evidence="1">
    <location>
        <begin position="111"/>
        <end position="136"/>
    </location>
</feature>
<evidence type="ECO:0000313" key="4">
    <source>
        <dbReference type="Proteomes" id="UP000289708"/>
    </source>
</evidence>
<gene>
    <name evidence="3" type="ORF">EK403_04885</name>
</gene>
<keyword evidence="2" id="KW-0732">Signal</keyword>
<name>A0A4Q0MMC0_9HYPH</name>
<feature type="compositionally biased region" description="Basic and acidic residues" evidence="1">
    <location>
        <begin position="199"/>
        <end position="223"/>
    </location>
</feature>
<feature type="chain" id="PRO_5020522803" evidence="2">
    <location>
        <begin position="20"/>
        <end position="340"/>
    </location>
</feature>
<dbReference type="AlphaFoldDB" id="A0A4Q0MMC0"/>
<feature type="signal peptide" evidence="2">
    <location>
        <begin position="1"/>
        <end position="19"/>
    </location>
</feature>
<feature type="compositionally biased region" description="Low complexity" evidence="1">
    <location>
        <begin position="86"/>
        <end position="110"/>
    </location>
</feature>
<evidence type="ECO:0000256" key="2">
    <source>
        <dbReference type="SAM" id="SignalP"/>
    </source>
</evidence>
<reference evidence="3 4" key="1">
    <citation type="submission" date="2018-12" db="EMBL/GenBank/DDBJ databases">
        <title>bacterium Hansschlegelia zhihuaiae S113.</title>
        <authorList>
            <person name="He J."/>
        </authorList>
    </citation>
    <scope>NUCLEOTIDE SEQUENCE [LARGE SCALE GENOMIC DNA]</scope>
    <source>
        <strain evidence="3 4">S 113</strain>
    </source>
</reference>
<dbReference type="EMBL" id="RYFI01000003">
    <property type="protein sequence ID" value="RXF74723.1"/>
    <property type="molecule type" value="Genomic_DNA"/>
</dbReference>
<comment type="caution">
    <text evidence="3">The sequence shown here is derived from an EMBL/GenBank/DDBJ whole genome shotgun (WGS) entry which is preliminary data.</text>
</comment>
<feature type="compositionally biased region" description="Basic and acidic residues" evidence="1">
    <location>
        <begin position="160"/>
        <end position="187"/>
    </location>
</feature>
<evidence type="ECO:0000256" key="1">
    <source>
        <dbReference type="SAM" id="MobiDB-lite"/>
    </source>
</evidence>
<sequence length="340" mass="35379">MTRLLATLAALALTLGAAAAEDGTRAAGGAEMAPAHVEGDEGWDGSAKPDESPAKVETIAESDKPAEAAAKPVSEGETKKPAEPGAESAKSADAPASAKTVAEPAKAVAEPAKDTAEHAKPSGAERKASESDRKLDSAGARPAGSDAPKAAQKATAATETRSEPAKAVKIDVKSDAKLTARPRDAFVVERASIAPRSKPVAEPRPRAKSARADADLRAAESPRPHATLRSATPRTGQRTAGADRVRDAETVDVAQRVTRDSGPVAGGILCGGGSKWRCNWIEREHDKFYKFSPGHNWTDQTMATDFCATNKQMRVASATRIKSLPGGCCGFTVVQVTCRR</sequence>
<protein>
    <submittedName>
        <fullName evidence="3">Uncharacterized protein</fullName>
    </submittedName>
</protein>
<dbReference type="Proteomes" id="UP000289708">
    <property type="component" value="Unassembled WGS sequence"/>
</dbReference>
<feature type="compositionally biased region" description="Low complexity" evidence="1">
    <location>
        <begin position="147"/>
        <end position="158"/>
    </location>
</feature>
<evidence type="ECO:0000313" key="3">
    <source>
        <dbReference type="EMBL" id="RXF74723.1"/>
    </source>
</evidence>
<feature type="compositionally biased region" description="Polar residues" evidence="1">
    <location>
        <begin position="229"/>
        <end position="238"/>
    </location>
</feature>
<feature type="region of interest" description="Disordered" evidence="1">
    <location>
        <begin position="23"/>
        <end position="246"/>
    </location>
</feature>
<keyword evidence="4" id="KW-1185">Reference proteome</keyword>
<dbReference type="OrthoDB" id="9976098at2"/>